<dbReference type="PANTHER" id="PTHR38445">
    <property type="entry name" value="HTH-TYPE TRANSCRIPTIONAL REPRESSOR YTRA"/>
    <property type="match status" value="1"/>
</dbReference>
<dbReference type="RefSeq" id="WP_006952962.1">
    <property type="nucleotide sequence ID" value="NZ_JH594522.1"/>
</dbReference>
<evidence type="ECO:0000256" key="1">
    <source>
        <dbReference type="ARBA" id="ARBA00023015"/>
    </source>
</evidence>
<dbReference type="InterPro" id="IPR000524">
    <property type="entry name" value="Tscrpt_reg_HTH_GntR"/>
</dbReference>
<evidence type="ECO:0000256" key="3">
    <source>
        <dbReference type="ARBA" id="ARBA00023163"/>
    </source>
</evidence>
<dbReference type="PATRIC" id="fig|883158.3.peg.1483"/>
<dbReference type="HOGENOM" id="CLU_017584_10_0_10"/>
<dbReference type="InterPro" id="IPR036388">
    <property type="entry name" value="WH-like_DNA-bd_sf"/>
</dbReference>
<dbReference type="STRING" id="883158.HMPREF9140_01486"/>
<dbReference type="Pfam" id="PF00392">
    <property type="entry name" value="GntR"/>
    <property type="match status" value="1"/>
</dbReference>
<protein>
    <recommendedName>
        <fullName evidence="4">HTH gntR-type domain-containing protein</fullName>
    </recommendedName>
</protein>
<feature type="domain" description="HTH gntR-type" evidence="4">
    <location>
        <begin position="7"/>
        <end position="75"/>
    </location>
</feature>
<keyword evidence="2" id="KW-0238">DNA-binding</keyword>
<evidence type="ECO:0000313" key="5">
    <source>
        <dbReference type="EMBL" id="EHO68704.1"/>
    </source>
</evidence>
<gene>
    <name evidence="5" type="ORF">HMPREF9140_01486</name>
</gene>
<proteinExistence type="predicted"/>
<dbReference type="Gene3D" id="1.10.287.100">
    <property type="match status" value="1"/>
</dbReference>
<dbReference type="Proteomes" id="UP000016023">
    <property type="component" value="Unassembled WGS sequence"/>
</dbReference>
<dbReference type="GO" id="GO:0003677">
    <property type="term" value="F:DNA binding"/>
    <property type="evidence" value="ECO:0007669"/>
    <property type="project" value="UniProtKB-KW"/>
</dbReference>
<name>H1Q3J8_9BACT</name>
<evidence type="ECO:0000256" key="2">
    <source>
        <dbReference type="ARBA" id="ARBA00023125"/>
    </source>
</evidence>
<dbReference type="PANTHER" id="PTHR38445:SF10">
    <property type="entry name" value="GNTR-FAMILY TRANSCRIPTIONAL REGULATOR"/>
    <property type="match status" value="1"/>
</dbReference>
<accession>H1Q3J8</accession>
<dbReference type="GO" id="GO:0003700">
    <property type="term" value="F:DNA-binding transcription factor activity"/>
    <property type="evidence" value="ECO:0007669"/>
    <property type="project" value="InterPro"/>
</dbReference>
<dbReference type="AlphaFoldDB" id="H1Q3J8"/>
<keyword evidence="3" id="KW-0804">Transcription</keyword>
<keyword evidence="6" id="KW-1185">Reference proteome</keyword>
<dbReference type="CDD" id="cd07377">
    <property type="entry name" value="WHTH_GntR"/>
    <property type="match status" value="1"/>
</dbReference>
<evidence type="ECO:0000313" key="6">
    <source>
        <dbReference type="Proteomes" id="UP000016023"/>
    </source>
</evidence>
<reference evidence="5 6" key="1">
    <citation type="submission" date="2011-12" db="EMBL/GenBank/DDBJ databases">
        <title>The Genome Sequence of Prevotella micans F0438.</title>
        <authorList>
            <consortium name="The Broad Institute Genome Sequencing Platform"/>
            <person name="Earl A."/>
            <person name="Ward D."/>
            <person name="Feldgarden M."/>
            <person name="Gevers D."/>
            <person name="Izard J."/>
            <person name="Baranova O.V."/>
            <person name="Blanton J.M."/>
            <person name="Wade W.G."/>
            <person name="Dewhirst F.E."/>
            <person name="Young S.K."/>
            <person name="Zeng Q."/>
            <person name="Gargeya S."/>
            <person name="Fitzgerald M."/>
            <person name="Haas B."/>
            <person name="Abouelleil A."/>
            <person name="Alvarado L."/>
            <person name="Arachchi H.M."/>
            <person name="Berlin A."/>
            <person name="Chapman S.B."/>
            <person name="Gearin G."/>
            <person name="Goldberg J."/>
            <person name="Griggs A."/>
            <person name="Gujja S."/>
            <person name="Hansen M."/>
            <person name="Heiman D."/>
            <person name="Howarth C."/>
            <person name="Larimer J."/>
            <person name="Lui A."/>
            <person name="MacDonald P.J.P."/>
            <person name="McCowen C."/>
            <person name="Montmayeur A."/>
            <person name="Murphy C."/>
            <person name="Neiman D."/>
            <person name="Pearson M."/>
            <person name="Priest M."/>
            <person name="Roberts A."/>
            <person name="Saif S."/>
            <person name="Shea T."/>
            <person name="Sisk P."/>
            <person name="Stolte C."/>
            <person name="Sykes S."/>
            <person name="Wortman J."/>
            <person name="Nusbaum C."/>
            <person name="Birren B."/>
        </authorList>
    </citation>
    <scope>NUCLEOTIDE SEQUENCE [LARGE SCALE GENOMIC DNA]</scope>
    <source>
        <strain evidence="5 6">F0438</strain>
    </source>
</reference>
<dbReference type="eggNOG" id="COG1725">
    <property type="taxonomic scope" value="Bacteria"/>
</dbReference>
<dbReference type="SUPFAM" id="SSF46785">
    <property type="entry name" value="Winged helix' DNA-binding domain"/>
    <property type="match status" value="1"/>
</dbReference>
<organism evidence="5 6">
    <name type="scientific">Prevotella micans F0438</name>
    <dbReference type="NCBI Taxonomy" id="883158"/>
    <lineage>
        <taxon>Bacteria</taxon>
        <taxon>Pseudomonadati</taxon>
        <taxon>Bacteroidota</taxon>
        <taxon>Bacteroidia</taxon>
        <taxon>Bacteroidales</taxon>
        <taxon>Prevotellaceae</taxon>
        <taxon>Prevotella</taxon>
    </lineage>
</organism>
<comment type="caution">
    <text evidence="5">The sequence shown here is derived from an EMBL/GenBank/DDBJ whole genome shotgun (WGS) entry which is preliminary data.</text>
</comment>
<dbReference type="Gene3D" id="1.10.10.10">
    <property type="entry name" value="Winged helix-like DNA-binding domain superfamily/Winged helix DNA-binding domain"/>
    <property type="match status" value="1"/>
</dbReference>
<dbReference type="InterPro" id="IPR036390">
    <property type="entry name" value="WH_DNA-bd_sf"/>
</dbReference>
<keyword evidence="1" id="KW-0805">Transcription regulation</keyword>
<dbReference type="PROSITE" id="PS50949">
    <property type="entry name" value="HTH_GNTR"/>
    <property type="match status" value="1"/>
</dbReference>
<evidence type="ECO:0000259" key="4">
    <source>
        <dbReference type="PROSITE" id="PS50949"/>
    </source>
</evidence>
<dbReference type="SMART" id="SM00345">
    <property type="entry name" value="HTH_GNTR"/>
    <property type="match status" value="1"/>
</dbReference>
<dbReference type="EMBL" id="AGWK01000041">
    <property type="protein sequence ID" value="EHO68704.1"/>
    <property type="molecule type" value="Genomic_DNA"/>
</dbReference>
<sequence length="120" mass="13900">MIFSDSKAIYEQISERVCDDIISGKYKADERIPSARDIGANFQVNPNTVVKSFELLARNEIIYYRRGMGYYVSSNALKRILDVRRKNFLGILLPDMFRQMKLLGIDIGTISEEWEKAKRS</sequence>